<keyword evidence="1" id="KW-1133">Transmembrane helix</keyword>
<feature type="transmembrane region" description="Helical" evidence="1">
    <location>
        <begin position="54"/>
        <end position="71"/>
    </location>
</feature>
<organism evidence="2">
    <name type="scientific">freshwater metagenome</name>
    <dbReference type="NCBI Taxonomy" id="449393"/>
    <lineage>
        <taxon>unclassified sequences</taxon>
        <taxon>metagenomes</taxon>
        <taxon>ecological metagenomes</taxon>
    </lineage>
</organism>
<sequence length="75" mass="7889">MQLNERLISLLSYGAVALGIALGAFGIVRGGSLFIALGTAGIALKSRNFRTLEFYIPLAIAIALFVVAIALPRGR</sequence>
<protein>
    <submittedName>
        <fullName evidence="2">Unannotated protein</fullName>
    </submittedName>
</protein>
<name>A0A6J6DT39_9ZZZZ</name>
<keyword evidence="1" id="KW-0812">Transmembrane</keyword>
<gene>
    <name evidence="2" type="ORF">UFOPK1689_00239</name>
</gene>
<feature type="transmembrane region" description="Helical" evidence="1">
    <location>
        <begin position="7"/>
        <end position="28"/>
    </location>
</feature>
<keyword evidence="1" id="KW-0472">Membrane</keyword>
<proteinExistence type="predicted"/>
<reference evidence="2" key="1">
    <citation type="submission" date="2020-05" db="EMBL/GenBank/DDBJ databases">
        <authorList>
            <person name="Chiriac C."/>
            <person name="Salcher M."/>
            <person name="Ghai R."/>
            <person name="Kavagutti S V."/>
        </authorList>
    </citation>
    <scope>NUCLEOTIDE SEQUENCE</scope>
</reference>
<dbReference type="AlphaFoldDB" id="A0A6J6DT39"/>
<accession>A0A6J6DT39</accession>
<evidence type="ECO:0000313" key="2">
    <source>
        <dbReference type="EMBL" id="CAB4564238.1"/>
    </source>
</evidence>
<evidence type="ECO:0000256" key="1">
    <source>
        <dbReference type="SAM" id="Phobius"/>
    </source>
</evidence>
<dbReference type="EMBL" id="CAEZTN010000003">
    <property type="protein sequence ID" value="CAB4564238.1"/>
    <property type="molecule type" value="Genomic_DNA"/>
</dbReference>